<dbReference type="GO" id="GO:0007189">
    <property type="term" value="P:adenylate cyclase-activating G protein-coupled receptor signaling pathway"/>
    <property type="evidence" value="ECO:0007669"/>
    <property type="project" value="TreeGrafter"/>
</dbReference>
<feature type="region of interest" description="Disordered" evidence="5">
    <location>
        <begin position="307"/>
        <end position="420"/>
    </location>
</feature>
<feature type="transmembrane region" description="Helical" evidence="6">
    <location>
        <begin position="12"/>
        <end position="31"/>
    </location>
</feature>
<dbReference type="SUPFAM" id="SSF81321">
    <property type="entry name" value="Family A G protein-coupled receptor-like"/>
    <property type="match status" value="1"/>
</dbReference>
<name>A0A0L0T040_ALLM3</name>
<evidence type="ECO:0000259" key="8">
    <source>
        <dbReference type="PROSITE" id="PS50262"/>
    </source>
</evidence>
<keyword evidence="2 6" id="KW-0812">Transmembrane</keyword>
<dbReference type="OMA" id="EIERFEW"/>
<dbReference type="GO" id="GO:0007166">
    <property type="term" value="P:cell surface receptor signaling pathway"/>
    <property type="evidence" value="ECO:0007669"/>
    <property type="project" value="InterPro"/>
</dbReference>
<feature type="transmembrane region" description="Helical" evidence="6">
    <location>
        <begin position="183"/>
        <end position="203"/>
    </location>
</feature>
<sequence>MGVFNEDEVSALALAARITGTLSFVCTLTILGDHLYRRSRGAPSTSSSRIIFWWTMCDLIATPLLVLGRDFVPATHEEIPSPWCQAQGFLMNYSYLASVFWAMFMAATSYLAVCWRWSLHDIVKAERWFHLVSWIIPMILTLVPMFTATPERNATATGHPAPLWGDAIYYCWISDAWAQYRVYFFYNPVMVCFFLNVVMYLLVVKEIWRVFHEANSMGKVSASPSARFHARYRFAIKCAMYLGVFVLVYGFALANRLESMLNPDDPLFALAMLHGILFPLKGTLNALVYFSSHIMARAGGVLYHSGDSTDGSSGRTGTGTASASASRSRAEFGLASRTGTVPVGSVASQTPARPPASPAVVPRWPESDNKSAVAPPQVPPFEKPRPTYGAPGVGGGQTQGNGQQGGRGGAGGAPQRPMYF</sequence>
<evidence type="ECO:0000256" key="2">
    <source>
        <dbReference type="ARBA" id="ARBA00022692"/>
    </source>
</evidence>
<dbReference type="GO" id="GO:0005886">
    <property type="term" value="C:plasma membrane"/>
    <property type="evidence" value="ECO:0007669"/>
    <property type="project" value="TreeGrafter"/>
</dbReference>
<keyword evidence="3 6" id="KW-1133">Transmembrane helix</keyword>
<dbReference type="GO" id="GO:0004930">
    <property type="term" value="F:G protein-coupled receptor activity"/>
    <property type="evidence" value="ECO:0007669"/>
    <property type="project" value="TreeGrafter"/>
</dbReference>
<dbReference type="PANTHER" id="PTHR23112">
    <property type="entry name" value="G PROTEIN-COUPLED RECEPTOR 157-RELATED"/>
    <property type="match status" value="1"/>
</dbReference>
<dbReference type="Proteomes" id="UP000054350">
    <property type="component" value="Unassembled WGS sequence"/>
</dbReference>
<dbReference type="OrthoDB" id="2122879at2759"/>
<evidence type="ECO:0000256" key="3">
    <source>
        <dbReference type="ARBA" id="ARBA00022989"/>
    </source>
</evidence>
<evidence type="ECO:0000256" key="4">
    <source>
        <dbReference type="ARBA" id="ARBA00023136"/>
    </source>
</evidence>
<evidence type="ECO:0000313" key="10">
    <source>
        <dbReference type="Proteomes" id="UP000054350"/>
    </source>
</evidence>
<keyword evidence="10" id="KW-1185">Reference proteome</keyword>
<comment type="subcellular location">
    <subcellularLocation>
        <location evidence="1">Membrane</location>
        <topology evidence="1">Multi-pass membrane protein</topology>
    </subcellularLocation>
</comment>
<dbReference type="Gene3D" id="1.20.1070.10">
    <property type="entry name" value="Rhodopsin 7-helix transmembrane proteins"/>
    <property type="match status" value="1"/>
</dbReference>
<dbReference type="AlphaFoldDB" id="A0A0L0T040"/>
<feature type="compositionally biased region" description="Low complexity" evidence="5">
    <location>
        <begin position="307"/>
        <end position="327"/>
    </location>
</feature>
<gene>
    <name evidence="9" type="ORF">AMAG_13185</name>
</gene>
<dbReference type="PROSITE" id="PS50262">
    <property type="entry name" value="G_PROTEIN_RECEP_F1_2"/>
    <property type="match status" value="1"/>
</dbReference>
<dbReference type="Pfam" id="PF05462">
    <property type="entry name" value="Dicty_CAR"/>
    <property type="match status" value="1"/>
</dbReference>
<evidence type="ECO:0000259" key="7">
    <source>
        <dbReference type="PROSITE" id="PS50261"/>
    </source>
</evidence>
<reference evidence="10" key="2">
    <citation type="submission" date="2009-11" db="EMBL/GenBank/DDBJ databases">
        <title>The Genome Sequence of Allomyces macrogynus strain ATCC 38327.</title>
        <authorList>
            <consortium name="The Broad Institute Genome Sequencing Platform"/>
            <person name="Russ C."/>
            <person name="Cuomo C."/>
            <person name="Shea T."/>
            <person name="Young S.K."/>
            <person name="Zeng Q."/>
            <person name="Koehrsen M."/>
            <person name="Haas B."/>
            <person name="Borodovsky M."/>
            <person name="Guigo R."/>
            <person name="Alvarado L."/>
            <person name="Berlin A."/>
            <person name="Borenstein D."/>
            <person name="Chen Z."/>
            <person name="Engels R."/>
            <person name="Freedman E."/>
            <person name="Gellesch M."/>
            <person name="Goldberg J."/>
            <person name="Griggs A."/>
            <person name="Gujja S."/>
            <person name="Heiman D."/>
            <person name="Hepburn T."/>
            <person name="Howarth C."/>
            <person name="Jen D."/>
            <person name="Larson L."/>
            <person name="Lewis B."/>
            <person name="Mehta T."/>
            <person name="Park D."/>
            <person name="Pearson M."/>
            <person name="Roberts A."/>
            <person name="Saif S."/>
            <person name="Shenoy N."/>
            <person name="Sisk P."/>
            <person name="Stolte C."/>
            <person name="Sykes S."/>
            <person name="Walk T."/>
            <person name="White J."/>
            <person name="Yandava C."/>
            <person name="Burger G."/>
            <person name="Gray M.W."/>
            <person name="Holland P.W.H."/>
            <person name="King N."/>
            <person name="Lang F.B.F."/>
            <person name="Roger A.J."/>
            <person name="Ruiz-Trillo I."/>
            <person name="Lander E."/>
            <person name="Nusbaum C."/>
        </authorList>
    </citation>
    <scope>NUCLEOTIDE SEQUENCE [LARGE SCALE GENOMIC DNA]</scope>
    <source>
        <strain evidence="10">ATCC 38327</strain>
    </source>
</reference>
<evidence type="ECO:0008006" key="11">
    <source>
        <dbReference type="Google" id="ProtNLM"/>
    </source>
</evidence>
<evidence type="ECO:0000256" key="5">
    <source>
        <dbReference type="SAM" id="MobiDB-lite"/>
    </source>
</evidence>
<feature type="transmembrane region" description="Helical" evidence="6">
    <location>
        <begin position="51"/>
        <end position="72"/>
    </location>
</feature>
<feature type="transmembrane region" description="Helical" evidence="6">
    <location>
        <begin position="266"/>
        <end position="290"/>
    </location>
</feature>
<reference evidence="9 10" key="1">
    <citation type="submission" date="2009-11" db="EMBL/GenBank/DDBJ databases">
        <title>Annotation of Allomyces macrogynus ATCC 38327.</title>
        <authorList>
            <consortium name="The Broad Institute Genome Sequencing Platform"/>
            <person name="Russ C."/>
            <person name="Cuomo C."/>
            <person name="Burger G."/>
            <person name="Gray M.W."/>
            <person name="Holland P.W.H."/>
            <person name="King N."/>
            <person name="Lang F.B.F."/>
            <person name="Roger A.J."/>
            <person name="Ruiz-Trillo I."/>
            <person name="Young S.K."/>
            <person name="Zeng Q."/>
            <person name="Gargeya S."/>
            <person name="Fitzgerald M."/>
            <person name="Haas B."/>
            <person name="Abouelleil A."/>
            <person name="Alvarado L."/>
            <person name="Arachchi H.M."/>
            <person name="Berlin A."/>
            <person name="Chapman S.B."/>
            <person name="Gearin G."/>
            <person name="Goldberg J."/>
            <person name="Griggs A."/>
            <person name="Gujja S."/>
            <person name="Hansen M."/>
            <person name="Heiman D."/>
            <person name="Howarth C."/>
            <person name="Larimer J."/>
            <person name="Lui A."/>
            <person name="MacDonald P.J.P."/>
            <person name="McCowen C."/>
            <person name="Montmayeur A."/>
            <person name="Murphy C."/>
            <person name="Neiman D."/>
            <person name="Pearson M."/>
            <person name="Priest M."/>
            <person name="Roberts A."/>
            <person name="Saif S."/>
            <person name="Shea T."/>
            <person name="Sisk P."/>
            <person name="Stolte C."/>
            <person name="Sykes S."/>
            <person name="Wortman J."/>
            <person name="Nusbaum C."/>
            <person name="Birren B."/>
        </authorList>
    </citation>
    <scope>NUCLEOTIDE SEQUENCE [LARGE SCALE GENOMIC DNA]</scope>
    <source>
        <strain evidence="9 10">ATCC 38327</strain>
    </source>
</reference>
<keyword evidence="4 6" id="KW-0472">Membrane</keyword>
<feature type="transmembrane region" description="Helical" evidence="6">
    <location>
        <begin position="234"/>
        <end position="254"/>
    </location>
</feature>
<dbReference type="InterPro" id="IPR017452">
    <property type="entry name" value="GPCR_Rhodpsn_7TM"/>
</dbReference>
<dbReference type="InterPro" id="IPR022343">
    <property type="entry name" value="GCR1-cAMP_receptor"/>
</dbReference>
<protein>
    <recommendedName>
        <fullName evidence="11">G-protein coupled receptors family 2 profile 2 domain-containing protein</fullName>
    </recommendedName>
</protein>
<dbReference type="PROSITE" id="PS50261">
    <property type="entry name" value="G_PROTEIN_RECEP_F2_4"/>
    <property type="match status" value="1"/>
</dbReference>
<dbReference type="STRING" id="578462.A0A0L0T040"/>
<evidence type="ECO:0000313" key="9">
    <source>
        <dbReference type="EMBL" id="KNE68010.1"/>
    </source>
</evidence>
<dbReference type="PANTHER" id="PTHR23112:SF0">
    <property type="entry name" value="TRANSMEMBRANE PROTEIN 116"/>
    <property type="match status" value="1"/>
</dbReference>
<evidence type="ECO:0000256" key="1">
    <source>
        <dbReference type="ARBA" id="ARBA00004141"/>
    </source>
</evidence>
<dbReference type="PRINTS" id="PR02001">
    <property type="entry name" value="GCR1CAMPR"/>
</dbReference>
<organism evidence="9 10">
    <name type="scientific">Allomyces macrogynus (strain ATCC 38327)</name>
    <name type="common">Allomyces javanicus var. macrogynus</name>
    <dbReference type="NCBI Taxonomy" id="578462"/>
    <lineage>
        <taxon>Eukaryota</taxon>
        <taxon>Fungi</taxon>
        <taxon>Fungi incertae sedis</taxon>
        <taxon>Blastocladiomycota</taxon>
        <taxon>Blastocladiomycetes</taxon>
        <taxon>Blastocladiales</taxon>
        <taxon>Blastocladiaceae</taxon>
        <taxon>Allomyces</taxon>
    </lineage>
</organism>
<feature type="transmembrane region" description="Helical" evidence="6">
    <location>
        <begin position="127"/>
        <end position="146"/>
    </location>
</feature>
<feature type="domain" description="G-protein coupled receptors family 1 profile" evidence="8">
    <location>
        <begin position="84"/>
        <end position="289"/>
    </location>
</feature>
<accession>A0A0L0T040</accession>
<feature type="transmembrane region" description="Helical" evidence="6">
    <location>
        <begin position="92"/>
        <end position="115"/>
    </location>
</feature>
<dbReference type="InterPro" id="IPR017981">
    <property type="entry name" value="GPCR_2-like_7TM"/>
</dbReference>
<evidence type="ECO:0000256" key="6">
    <source>
        <dbReference type="SAM" id="Phobius"/>
    </source>
</evidence>
<feature type="domain" description="G-protein coupled receptors family 2 profile 2" evidence="7">
    <location>
        <begin position="12"/>
        <end position="293"/>
    </location>
</feature>
<feature type="compositionally biased region" description="Gly residues" evidence="5">
    <location>
        <begin position="391"/>
        <end position="412"/>
    </location>
</feature>
<proteinExistence type="predicted"/>
<dbReference type="VEuPathDB" id="FungiDB:AMAG_13185"/>
<dbReference type="EMBL" id="GG745355">
    <property type="protein sequence ID" value="KNE68010.1"/>
    <property type="molecule type" value="Genomic_DNA"/>
</dbReference>